<dbReference type="OrthoDB" id="5417595at2"/>
<dbReference type="PANTHER" id="PTHR43222:SF2">
    <property type="entry name" value="NUDIX HYDROLASE 23, CHLOROPLASTIC"/>
    <property type="match status" value="1"/>
</dbReference>
<dbReference type="Gene3D" id="3.90.79.10">
    <property type="entry name" value="Nucleoside Triphosphate Pyrophosphohydrolase"/>
    <property type="match status" value="1"/>
</dbReference>
<dbReference type="InterPro" id="IPR000086">
    <property type="entry name" value="NUDIX_hydrolase_dom"/>
</dbReference>
<dbReference type="Gene3D" id="2.20.70.10">
    <property type="match status" value="1"/>
</dbReference>
<dbReference type="PROSITE" id="PS00893">
    <property type="entry name" value="NUDIX_BOX"/>
    <property type="match status" value="1"/>
</dbReference>
<dbReference type="Pfam" id="PF14803">
    <property type="entry name" value="Zn_ribbon_Nudix"/>
    <property type="match status" value="1"/>
</dbReference>
<dbReference type="EMBL" id="CYHG01000012">
    <property type="protein sequence ID" value="CUB05671.1"/>
    <property type="molecule type" value="Genomic_DNA"/>
</dbReference>
<dbReference type="CDD" id="cd04511">
    <property type="entry name" value="NUDIX_Hydrolase"/>
    <property type="match status" value="1"/>
</dbReference>
<evidence type="ECO:0000256" key="1">
    <source>
        <dbReference type="ARBA" id="ARBA00001946"/>
    </source>
</evidence>
<reference evidence="5" key="1">
    <citation type="submission" date="2015-08" db="EMBL/GenBank/DDBJ databases">
        <authorList>
            <person name="Varghese N."/>
        </authorList>
    </citation>
    <scope>NUCLEOTIDE SEQUENCE [LARGE SCALE GENOMIC DNA]</scope>
    <source>
        <strain evidence="5">JCM 18476</strain>
    </source>
</reference>
<evidence type="ECO:0000259" key="3">
    <source>
        <dbReference type="PROSITE" id="PS51462"/>
    </source>
</evidence>
<gene>
    <name evidence="4" type="ORF">Ga0061065_11261</name>
</gene>
<accession>A0A0K6IRE6</accession>
<dbReference type="InterPro" id="IPR015797">
    <property type="entry name" value="NUDIX_hydrolase-like_dom_sf"/>
</dbReference>
<keyword evidence="5" id="KW-1185">Reference proteome</keyword>
<evidence type="ECO:0000313" key="5">
    <source>
        <dbReference type="Proteomes" id="UP000182769"/>
    </source>
</evidence>
<dbReference type="PANTHER" id="PTHR43222">
    <property type="entry name" value="NUDIX HYDROLASE 23"/>
    <property type="match status" value="1"/>
</dbReference>
<sequence>MRFCPKCGHKVNMEIPDGDNRERPVCPSCDFIDYDNPRMITGTIPLYQGKVLLCKRNIEPRFGYWTLPAGFMENGETTTGGALRETLEESGSRVIIKQPFSMISIPHVNQVHLYYIAELQKPDFHATTESSEVELFEFSDIPWDELAFSSVSKTLEFFLEDHKTGQYGFHEDNIIINTQPE</sequence>
<protein>
    <submittedName>
        <fullName evidence="4">ADP-ribose pyrophosphatase YjhB, NUDIX family</fullName>
    </submittedName>
</protein>
<dbReference type="Proteomes" id="UP000182769">
    <property type="component" value="Unassembled WGS sequence"/>
</dbReference>
<dbReference type="InterPro" id="IPR020084">
    <property type="entry name" value="NUDIX_hydrolase_CS"/>
</dbReference>
<evidence type="ECO:0000313" key="4">
    <source>
        <dbReference type="EMBL" id="CUB05671.1"/>
    </source>
</evidence>
<dbReference type="SUPFAM" id="SSF55811">
    <property type="entry name" value="Nudix"/>
    <property type="match status" value="1"/>
</dbReference>
<organism evidence="4 5">
    <name type="scientific">Marinomonas fungiae</name>
    <dbReference type="NCBI Taxonomy" id="1137284"/>
    <lineage>
        <taxon>Bacteria</taxon>
        <taxon>Pseudomonadati</taxon>
        <taxon>Pseudomonadota</taxon>
        <taxon>Gammaproteobacteria</taxon>
        <taxon>Oceanospirillales</taxon>
        <taxon>Oceanospirillaceae</taxon>
        <taxon>Marinomonas</taxon>
    </lineage>
</organism>
<feature type="domain" description="Nudix hydrolase" evidence="3">
    <location>
        <begin position="36"/>
        <end position="159"/>
    </location>
</feature>
<dbReference type="STRING" id="1137284.GCA_001418205_03121"/>
<comment type="cofactor">
    <cofactor evidence="1">
        <name>Mg(2+)</name>
        <dbReference type="ChEBI" id="CHEBI:18420"/>
    </cofactor>
</comment>
<evidence type="ECO:0000256" key="2">
    <source>
        <dbReference type="ARBA" id="ARBA00022801"/>
    </source>
</evidence>
<dbReference type="AlphaFoldDB" id="A0A0K6IRE6"/>
<dbReference type="RefSeq" id="WP_055464155.1">
    <property type="nucleotide sequence ID" value="NZ_CYHG01000012.1"/>
</dbReference>
<dbReference type="PROSITE" id="PS51462">
    <property type="entry name" value="NUDIX"/>
    <property type="match status" value="1"/>
</dbReference>
<keyword evidence="2" id="KW-0378">Hydrolase</keyword>
<name>A0A0K6IRE6_9GAMM</name>
<dbReference type="GO" id="GO:0016787">
    <property type="term" value="F:hydrolase activity"/>
    <property type="evidence" value="ECO:0007669"/>
    <property type="project" value="UniProtKB-KW"/>
</dbReference>
<dbReference type="Pfam" id="PF00293">
    <property type="entry name" value="NUDIX"/>
    <property type="match status" value="1"/>
</dbReference>
<proteinExistence type="predicted"/>
<dbReference type="InterPro" id="IPR029401">
    <property type="entry name" value="Nudix_N"/>
</dbReference>